<dbReference type="EMBL" id="FPCH01000003">
    <property type="protein sequence ID" value="SFV37513.1"/>
    <property type="molecule type" value="Genomic_DNA"/>
</dbReference>
<name>A0A1I7NS69_9HYPH</name>
<sequence>MDHSDFKIGATFWMSGAQWRCTDVGTRTVSAIKLDGRSEDWFCGPPYAVAEYCLDENDIEGCSLDNVL</sequence>
<organism evidence="1 2">
    <name type="scientific">Hyphomicrobium facile</name>
    <dbReference type="NCBI Taxonomy" id="51670"/>
    <lineage>
        <taxon>Bacteria</taxon>
        <taxon>Pseudomonadati</taxon>
        <taxon>Pseudomonadota</taxon>
        <taxon>Alphaproteobacteria</taxon>
        <taxon>Hyphomicrobiales</taxon>
        <taxon>Hyphomicrobiaceae</taxon>
        <taxon>Hyphomicrobium</taxon>
    </lineage>
</organism>
<accession>A0A1I7NS69</accession>
<gene>
    <name evidence="1" type="ORF">SAMN04488557_3201</name>
</gene>
<protein>
    <submittedName>
        <fullName evidence="1">Uncharacterized protein</fullName>
    </submittedName>
</protein>
<evidence type="ECO:0000313" key="1">
    <source>
        <dbReference type="EMBL" id="SFV37513.1"/>
    </source>
</evidence>
<keyword evidence="2" id="KW-1185">Reference proteome</keyword>
<evidence type="ECO:0000313" key="2">
    <source>
        <dbReference type="Proteomes" id="UP000199423"/>
    </source>
</evidence>
<dbReference type="AlphaFoldDB" id="A0A1I7NS69"/>
<dbReference type="Proteomes" id="UP000199423">
    <property type="component" value="Unassembled WGS sequence"/>
</dbReference>
<dbReference type="OrthoDB" id="8019539at2"/>
<reference evidence="2" key="1">
    <citation type="submission" date="2016-10" db="EMBL/GenBank/DDBJ databases">
        <authorList>
            <person name="Varghese N."/>
            <person name="Submissions S."/>
        </authorList>
    </citation>
    <scope>NUCLEOTIDE SEQUENCE [LARGE SCALE GENOMIC DNA]</scope>
    <source>
        <strain evidence="2">DSM 1565</strain>
    </source>
</reference>
<proteinExistence type="predicted"/>